<dbReference type="SMART" id="SM00900">
    <property type="entry name" value="FMN_bind"/>
    <property type="match status" value="1"/>
</dbReference>
<dbReference type="EC" id="7.-.-.-" evidence="6"/>
<feature type="modified residue" description="FMN phosphoryl threonine" evidence="6">
    <location>
        <position position="172"/>
    </location>
</feature>
<comment type="subcellular location">
    <subcellularLocation>
        <location evidence="6">Cell membrane</location>
        <topology evidence="6">Single-pass membrane protein</topology>
    </subcellularLocation>
</comment>
<keyword evidence="6" id="KW-1278">Translocase</keyword>
<dbReference type="InterPro" id="IPR007329">
    <property type="entry name" value="FMN-bd"/>
</dbReference>
<evidence type="ECO:0000256" key="2">
    <source>
        <dbReference type="ARBA" id="ARBA00022553"/>
    </source>
</evidence>
<evidence type="ECO:0000256" key="5">
    <source>
        <dbReference type="ARBA" id="ARBA00022982"/>
    </source>
</evidence>
<keyword evidence="3 6" id="KW-0285">Flavoprotein</keyword>
<dbReference type="GO" id="GO:0009055">
    <property type="term" value="F:electron transfer activity"/>
    <property type="evidence" value="ECO:0007669"/>
    <property type="project" value="InterPro"/>
</dbReference>
<keyword evidence="6" id="KW-1133">Transmembrane helix</keyword>
<evidence type="ECO:0000256" key="3">
    <source>
        <dbReference type="ARBA" id="ARBA00022630"/>
    </source>
</evidence>
<evidence type="ECO:0000256" key="4">
    <source>
        <dbReference type="ARBA" id="ARBA00022643"/>
    </source>
</evidence>
<comment type="function">
    <text evidence="6">Part of a membrane-bound complex that couples electron transfer with translocation of ions across the membrane.</text>
</comment>
<protein>
    <recommendedName>
        <fullName evidence="6">Ion-translocating oxidoreductase complex subunit G</fullName>
        <ecNumber evidence="6">7.-.-.-</ecNumber>
    </recommendedName>
    <alternativeName>
        <fullName evidence="6">Rnf electron transport complex subunit G</fullName>
    </alternativeName>
</protein>
<dbReference type="HAMAP" id="MF_00479">
    <property type="entry name" value="RsxG_RnfG"/>
    <property type="match status" value="1"/>
</dbReference>
<evidence type="ECO:0000313" key="10">
    <source>
        <dbReference type="Proteomes" id="UP000824112"/>
    </source>
</evidence>
<reference evidence="9" key="1">
    <citation type="submission" date="2020-10" db="EMBL/GenBank/DDBJ databases">
        <authorList>
            <person name="Gilroy R."/>
        </authorList>
    </citation>
    <scope>NUCLEOTIDE SEQUENCE</scope>
    <source>
        <strain evidence="9">CHK158-818</strain>
    </source>
</reference>
<evidence type="ECO:0000256" key="7">
    <source>
        <dbReference type="SAM" id="MobiDB-lite"/>
    </source>
</evidence>
<feature type="domain" description="FMN-binding" evidence="8">
    <location>
        <begin position="98"/>
        <end position="189"/>
    </location>
</feature>
<dbReference type="PIRSF" id="PIRSF006091">
    <property type="entry name" value="E_trnsport_RnfG"/>
    <property type="match status" value="1"/>
</dbReference>
<keyword evidence="5 6" id="KW-0249">Electron transport</keyword>
<comment type="cofactor">
    <cofactor evidence="6">
        <name>FMN</name>
        <dbReference type="ChEBI" id="CHEBI:58210"/>
    </cofactor>
</comment>
<evidence type="ECO:0000313" key="9">
    <source>
        <dbReference type="EMBL" id="HIU55294.1"/>
    </source>
</evidence>
<dbReference type="NCBIfam" id="TIGR01947">
    <property type="entry name" value="rnfG"/>
    <property type="match status" value="1"/>
</dbReference>
<dbReference type="InterPro" id="IPR010209">
    <property type="entry name" value="Ion_transpt_RnfG/RsxG"/>
</dbReference>
<dbReference type="GO" id="GO:0005886">
    <property type="term" value="C:plasma membrane"/>
    <property type="evidence" value="ECO:0007669"/>
    <property type="project" value="UniProtKB-SubCell"/>
</dbReference>
<feature type="compositionally biased region" description="Basic and acidic residues" evidence="7">
    <location>
        <begin position="207"/>
        <end position="221"/>
    </location>
</feature>
<keyword evidence="6" id="KW-1003">Cell membrane</keyword>
<dbReference type="Pfam" id="PF04205">
    <property type="entry name" value="FMN_bind"/>
    <property type="match status" value="1"/>
</dbReference>
<keyword evidence="4 6" id="KW-0288">FMN</keyword>
<accession>A0A9D1SCF1</accession>
<name>A0A9D1SCF1_9BACT</name>
<comment type="subunit">
    <text evidence="6">The complex is composed of six subunits: RnfA, RnfB, RnfC, RnfD, RnfE and RnfG.</text>
</comment>
<sequence length="221" mass="23992">MAKLRSTFPNMVIVLTVTAALAGAALGYTHQLTEQPIRLAQKAKQEASIRKVAPAFDNAPAEEKIVRTLDDNSTIYIYPAKQGGEWVGAAVESFSKNGFGGQIDIMVGFEKDGTIRDYTVLKHAETPGLGSKMETWFHQDKNRQSVIGKNPASVRMSVSKDGGDIDAITAATISSRAFLEAIQRAYNAYMNQNNDAVSGASPVVKENPGDKPQKEEVHNHE</sequence>
<keyword evidence="6" id="KW-0472">Membrane</keyword>
<dbReference type="Proteomes" id="UP000824112">
    <property type="component" value="Unassembled WGS sequence"/>
</dbReference>
<comment type="caution">
    <text evidence="9">The sequence shown here is derived from an EMBL/GenBank/DDBJ whole genome shotgun (WGS) entry which is preliminary data.</text>
</comment>
<keyword evidence="6" id="KW-0812">Transmembrane</keyword>
<organism evidence="9 10">
    <name type="scientific">Candidatus Gallibacteroides avistercoris</name>
    <dbReference type="NCBI Taxonomy" id="2840833"/>
    <lineage>
        <taxon>Bacteria</taxon>
        <taxon>Pseudomonadati</taxon>
        <taxon>Bacteroidota</taxon>
        <taxon>Bacteroidia</taxon>
        <taxon>Bacteroidales</taxon>
        <taxon>Bacteroidaceae</taxon>
        <taxon>Bacteroidaceae incertae sedis</taxon>
        <taxon>Candidatus Gallibacteroides</taxon>
    </lineage>
</organism>
<evidence type="ECO:0000256" key="1">
    <source>
        <dbReference type="ARBA" id="ARBA00022448"/>
    </source>
</evidence>
<dbReference type="Gene3D" id="3.90.1010.20">
    <property type="match status" value="1"/>
</dbReference>
<proteinExistence type="inferred from homology"/>
<keyword evidence="2 6" id="KW-0597">Phosphoprotein</keyword>
<gene>
    <name evidence="6" type="primary">rnfG</name>
    <name evidence="9" type="ORF">IAB03_05755</name>
</gene>
<dbReference type="PANTHER" id="PTHR36118:SF1">
    <property type="entry name" value="ION-TRANSLOCATING OXIDOREDUCTASE COMPLEX SUBUNIT G"/>
    <property type="match status" value="1"/>
</dbReference>
<dbReference type="EMBL" id="DVNA01000130">
    <property type="protein sequence ID" value="HIU55294.1"/>
    <property type="molecule type" value="Genomic_DNA"/>
</dbReference>
<dbReference type="AlphaFoldDB" id="A0A9D1SCF1"/>
<dbReference type="PANTHER" id="PTHR36118">
    <property type="entry name" value="ION-TRANSLOCATING OXIDOREDUCTASE COMPLEX SUBUNIT G"/>
    <property type="match status" value="1"/>
</dbReference>
<evidence type="ECO:0000259" key="8">
    <source>
        <dbReference type="SMART" id="SM00900"/>
    </source>
</evidence>
<dbReference type="GO" id="GO:0022900">
    <property type="term" value="P:electron transport chain"/>
    <property type="evidence" value="ECO:0007669"/>
    <property type="project" value="UniProtKB-UniRule"/>
</dbReference>
<keyword evidence="1 6" id="KW-0813">Transport</keyword>
<dbReference type="GO" id="GO:0010181">
    <property type="term" value="F:FMN binding"/>
    <property type="evidence" value="ECO:0007669"/>
    <property type="project" value="InterPro"/>
</dbReference>
<evidence type="ECO:0000256" key="6">
    <source>
        <dbReference type="HAMAP-Rule" id="MF_00479"/>
    </source>
</evidence>
<feature type="region of interest" description="Disordered" evidence="7">
    <location>
        <begin position="197"/>
        <end position="221"/>
    </location>
</feature>
<comment type="similarity">
    <text evidence="6">Belongs to the RnfG family.</text>
</comment>
<reference evidence="9" key="2">
    <citation type="journal article" date="2021" name="PeerJ">
        <title>Extensive microbial diversity within the chicken gut microbiome revealed by metagenomics and culture.</title>
        <authorList>
            <person name="Gilroy R."/>
            <person name="Ravi A."/>
            <person name="Getino M."/>
            <person name="Pursley I."/>
            <person name="Horton D.L."/>
            <person name="Alikhan N.F."/>
            <person name="Baker D."/>
            <person name="Gharbi K."/>
            <person name="Hall N."/>
            <person name="Watson M."/>
            <person name="Adriaenssens E.M."/>
            <person name="Foster-Nyarko E."/>
            <person name="Jarju S."/>
            <person name="Secka A."/>
            <person name="Antonio M."/>
            <person name="Oren A."/>
            <person name="Chaudhuri R.R."/>
            <person name="La Ragione R."/>
            <person name="Hildebrand F."/>
            <person name="Pallen M.J."/>
        </authorList>
    </citation>
    <scope>NUCLEOTIDE SEQUENCE</scope>
    <source>
        <strain evidence="9">CHK158-818</strain>
    </source>
</reference>